<keyword evidence="1" id="KW-0472">Membrane</keyword>
<gene>
    <name evidence="3" type="ORF">SO802_034390</name>
</gene>
<dbReference type="SUPFAM" id="SSF56112">
    <property type="entry name" value="Protein kinase-like (PK-like)"/>
    <property type="match status" value="2"/>
</dbReference>
<dbReference type="GO" id="GO:0005524">
    <property type="term" value="F:ATP binding"/>
    <property type="evidence" value="ECO:0007669"/>
    <property type="project" value="InterPro"/>
</dbReference>
<dbReference type="GO" id="GO:0004672">
    <property type="term" value="F:protein kinase activity"/>
    <property type="evidence" value="ECO:0007669"/>
    <property type="project" value="InterPro"/>
</dbReference>
<proteinExistence type="predicted"/>
<comment type="caution">
    <text evidence="3">The sequence shown here is derived from an EMBL/GenBank/DDBJ whole genome shotgun (WGS) entry which is preliminary data.</text>
</comment>
<keyword evidence="1" id="KW-0812">Transmembrane</keyword>
<evidence type="ECO:0000256" key="1">
    <source>
        <dbReference type="SAM" id="Phobius"/>
    </source>
</evidence>
<evidence type="ECO:0000313" key="4">
    <source>
        <dbReference type="Proteomes" id="UP001459277"/>
    </source>
</evidence>
<dbReference type="Gene3D" id="1.10.510.10">
    <property type="entry name" value="Transferase(Phosphotransferase) domain 1"/>
    <property type="match status" value="2"/>
</dbReference>
<feature type="domain" description="Protein kinase" evidence="2">
    <location>
        <begin position="490"/>
        <end position="659"/>
    </location>
</feature>
<name>A0AAW2BJ14_9ROSI</name>
<dbReference type="InterPro" id="IPR011009">
    <property type="entry name" value="Kinase-like_dom_sf"/>
</dbReference>
<dbReference type="InterPro" id="IPR000719">
    <property type="entry name" value="Prot_kinase_dom"/>
</dbReference>
<feature type="transmembrane region" description="Helical" evidence="1">
    <location>
        <begin position="37"/>
        <end position="55"/>
    </location>
</feature>
<evidence type="ECO:0000313" key="3">
    <source>
        <dbReference type="EMBL" id="KAK9984865.1"/>
    </source>
</evidence>
<accession>A0AAW2BJ14</accession>
<organism evidence="3 4">
    <name type="scientific">Lithocarpus litseifolius</name>
    <dbReference type="NCBI Taxonomy" id="425828"/>
    <lineage>
        <taxon>Eukaryota</taxon>
        <taxon>Viridiplantae</taxon>
        <taxon>Streptophyta</taxon>
        <taxon>Embryophyta</taxon>
        <taxon>Tracheophyta</taxon>
        <taxon>Spermatophyta</taxon>
        <taxon>Magnoliopsida</taxon>
        <taxon>eudicotyledons</taxon>
        <taxon>Gunneridae</taxon>
        <taxon>Pentapetalae</taxon>
        <taxon>rosids</taxon>
        <taxon>fabids</taxon>
        <taxon>Fagales</taxon>
        <taxon>Fagaceae</taxon>
        <taxon>Lithocarpus</taxon>
    </lineage>
</organism>
<keyword evidence="1" id="KW-1133">Transmembrane helix</keyword>
<sequence length="659" mass="75890">MRGDREAVNILVSLTLICAFVFVYSDIDALNEILHGILSWCARVGVAIVLLMVVIQSRMDVFRELSRELGDRIVKNLGISGLLGPRRHHASCHCHTIREGTSGFMVQKLKHDLIKKIYDGVYQVNVENIGHVIYNVAPRVDSLSRESYNLAVACSNEFVLKNIFCFNPNCNQVCYVMEHYEQNFKQWLQENSLSDQQGKNLNPEFLQILRDVLRGIGYLHRVKKRCHGKLSETNIVIVNGRAKITGMVNDISKTHLDDYSDYKHLATIVRRSFETEQHDIPTELKLFLTYISKTEPSRLLNIENHPIFLSPLQRLSYRVIAHTFLYFGKSKRSFALALHEKLGECNWKLNVRTTGTFVMVLDRYNHLGNLSEKQRKIVEYKQSAISFMRFCRNVVAHLKDNNVKRDCSQVKPLGCFSQMDMIQIVVVLVLNEILHKILCWCAVALASVLLKDVLQSRKDVFRDLSRELCHRFFENSGISGMLGPRRHHTSCHCHIIREGTDGFMVQKLKHDLIKKMDDGEYQVNVENIGHVIYNVAPRVDSLSRESYNLAVACSHEFVLKNICCFNPNCNQVCYVMELYKQNFKQWLHENALSDQQGKNLNPEFLQILRDVIRGIGYLHRVKKRCHGKLSETNIVILNGRAKITGMVNDISKTKREEGE</sequence>
<reference evidence="3 4" key="1">
    <citation type="submission" date="2024-01" db="EMBL/GenBank/DDBJ databases">
        <title>A telomere-to-telomere, gap-free genome of sweet tea (Lithocarpus litseifolius).</title>
        <authorList>
            <person name="Zhou J."/>
        </authorList>
    </citation>
    <scope>NUCLEOTIDE SEQUENCE [LARGE SCALE GENOMIC DNA]</scope>
    <source>
        <strain evidence="3">Zhou-2022a</strain>
        <tissue evidence="3">Leaf</tissue>
    </source>
</reference>
<feature type="transmembrane region" description="Helical" evidence="1">
    <location>
        <begin position="7"/>
        <end position="25"/>
    </location>
</feature>
<evidence type="ECO:0000259" key="2">
    <source>
        <dbReference type="PROSITE" id="PS50011"/>
    </source>
</evidence>
<keyword evidence="4" id="KW-1185">Reference proteome</keyword>
<dbReference type="PANTHER" id="PTHR35161:SF22">
    <property type="match status" value="1"/>
</dbReference>
<dbReference type="PROSITE" id="PS50011">
    <property type="entry name" value="PROTEIN_KINASE_DOM"/>
    <property type="match status" value="1"/>
</dbReference>
<dbReference type="PANTHER" id="PTHR35161">
    <property type="entry name" value="OS02G0303100 PROTEIN"/>
    <property type="match status" value="1"/>
</dbReference>
<dbReference type="Proteomes" id="UP001459277">
    <property type="component" value="Unassembled WGS sequence"/>
</dbReference>
<protein>
    <recommendedName>
        <fullName evidence="2">Protein kinase domain-containing protein</fullName>
    </recommendedName>
</protein>
<dbReference type="EMBL" id="JAZDWU010000012">
    <property type="protein sequence ID" value="KAK9984865.1"/>
    <property type="molecule type" value="Genomic_DNA"/>
</dbReference>
<dbReference type="AlphaFoldDB" id="A0AAW2BJ14"/>